<dbReference type="EMBL" id="MLFT02000006">
    <property type="protein sequence ID" value="PHT45290.1"/>
    <property type="molecule type" value="Genomic_DNA"/>
</dbReference>
<dbReference type="PANTHER" id="PTHR33912:SF12">
    <property type="entry name" value="ATBET12"/>
    <property type="match status" value="1"/>
</dbReference>
<dbReference type="AlphaFoldDB" id="A0A2G2WJG6"/>
<feature type="region of interest" description="Disordered" evidence="1">
    <location>
        <begin position="1"/>
        <end position="26"/>
    </location>
</feature>
<evidence type="ECO:0000256" key="1">
    <source>
        <dbReference type="SAM" id="MobiDB-lite"/>
    </source>
</evidence>
<name>A0A2G2WJG6_CAPBA</name>
<proteinExistence type="predicted"/>
<keyword evidence="3" id="KW-1185">Reference proteome</keyword>
<dbReference type="GO" id="GO:0005737">
    <property type="term" value="C:cytoplasm"/>
    <property type="evidence" value="ECO:0007669"/>
    <property type="project" value="TreeGrafter"/>
</dbReference>
<accession>A0A2G2WJG6</accession>
<protein>
    <submittedName>
        <fullName evidence="2">Uncharacterized protein</fullName>
    </submittedName>
</protein>
<reference evidence="3" key="2">
    <citation type="journal article" date="2017" name="J. Anim. Genet.">
        <title>Multiple reference genome sequences of hot pepper reveal the massive evolution of plant disease resistance genes by retroduplication.</title>
        <authorList>
            <person name="Kim S."/>
            <person name="Park J."/>
            <person name="Yeom S.-I."/>
            <person name="Kim Y.-M."/>
            <person name="Seo E."/>
            <person name="Kim K.-T."/>
            <person name="Kim M.-S."/>
            <person name="Lee J.M."/>
            <person name="Cheong K."/>
            <person name="Shin H.-S."/>
            <person name="Kim S.-B."/>
            <person name="Han K."/>
            <person name="Lee J."/>
            <person name="Park M."/>
            <person name="Lee H.-A."/>
            <person name="Lee H.-Y."/>
            <person name="Lee Y."/>
            <person name="Oh S."/>
            <person name="Lee J.H."/>
            <person name="Choi E."/>
            <person name="Choi E."/>
            <person name="Lee S.E."/>
            <person name="Jeon J."/>
            <person name="Kim H."/>
            <person name="Choi G."/>
            <person name="Song H."/>
            <person name="Lee J."/>
            <person name="Lee S.-C."/>
            <person name="Kwon J.-K."/>
            <person name="Lee H.-Y."/>
            <person name="Koo N."/>
            <person name="Hong Y."/>
            <person name="Kim R.W."/>
            <person name="Kang W.-H."/>
            <person name="Huh J.H."/>
            <person name="Kang B.-C."/>
            <person name="Yang T.-J."/>
            <person name="Lee Y.-H."/>
            <person name="Bennetzen J.L."/>
            <person name="Choi D."/>
        </authorList>
    </citation>
    <scope>NUCLEOTIDE SEQUENCE [LARGE SCALE GENOMIC DNA]</scope>
    <source>
        <strain evidence="3">cv. PBC81</strain>
    </source>
</reference>
<organism evidence="2 3">
    <name type="scientific">Capsicum baccatum</name>
    <name type="common">Peruvian pepper</name>
    <dbReference type="NCBI Taxonomy" id="33114"/>
    <lineage>
        <taxon>Eukaryota</taxon>
        <taxon>Viridiplantae</taxon>
        <taxon>Streptophyta</taxon>
        <taxon>Embryophyta</taxon>
        <taxon>Tracheophyta</taxon>
        <taxon>Spermatophyta</taxon>
        <taxon>Magnoliopsida</taxon>
        <taxon>eudicotyledons</taxon>
        <taxon>Gunneridae</taxon>
        <taxon>Pentapetalae</taxon>
        <taxon>asterids</taxon>
        <taxon>lamiids</taxon>
        <taxon>Solanales</taxon>
        <taxon>Solanaceae</taxon>
        <taxon>Solanoideae</taxon>
        <taxon>Capsiceae</taxon>
        <taxon>Capsicum</taxon>
    </lineage>
</organism>
<dbReference type="PANTHER" id="PTHR33912">
    <property type="entry name" value="OS01G0939400 PROTEIN"/>
    <property type="match status" value="1"/>
</dbReference>
<feature type="compositionally biased region" description="Basic and acidic residues" evidence="1">
    <location>
        <begin position="1"/>
        <end position="16"/>
    </location>
</feature>
<dbReference type="GO" id="GO:0005634">
    <property type="term" value="C:nucleus"/>
    <property type="evidence" value="ECO:0007669"/>
    <property type="project" value="TreeGrafter"/>
</dbReference>
<gene>
    <name evidence="2" type="ORF">CQW23_14448</name>
</gene>
<reference evidence="2 3" key="1">
    <citation type="journal article" date="2017" name="Genome Biol.">
        <title>New reference genome sequences of hot pepper reveal the massive evolution of plant disease-resistance genes by retroduplication.</title>
        <authorList>
            <person name="Kim S."/>
            <person name="Park J."/>
            <person name="Yeom S.I."/>
            <person name="Kim Y.M."/>
            <person name="Seo E."/>
            <person name="Kim K.T."/>
            <person name="Kim M.S."/>
            <person name="Lee J.M."/>
            <person name="Cheong K."/>
            <person name="Shin H.S."/>
            <person name="Kim S.B."/>
            <person name="Han K."/>
            <person name="Lee J."/>
            <person name="Park M."/>
            <person name="Lee H.A."/>
            <person name="Lee H.Y."/>
            <person name="Lee Y."/>
            <person name="Oh S."/>
            <person name="Lee J.H."/>
            <person name="Choi E."/>
            <person name="Choi E."/>
            <person name="Lee S.E."/>
            <person name="Jeon J."/>
            <person name="Kim H."/>
            <person name="Choi G."/>
            <person name="Song H."/>
            <person name="Lee J."/>
            <person name="Lee S.C."/>
            <person name="Kwon J.K."/>
            <person name="Lee H.Y."/>
            <person name="Koo N."/>
            <person name="Hong Y."/>
            <person name="Kim R.W."/>
            <person name="Kang W.H."/>
            <person name="Huh J.H."/>
            <person name="Kang B.C."/>
            <person name="Yang T.J."/>
            <person name="Lee Y.H."/>
            <person name="Bennetzen J.L."/>
            <person name="Choi D."/>
        </authorList>
    </citation>
    <scope>NUCLEOTIDE SEQUENCE [LARGE SCALE GENOMIC DNA]</scope>
    <source>
        <strain evidence="3">cv. PBC81</strain>
    </source>
</reference>
<sequence length="116" mass="12697">MADKKSLISSSGDRRQPTRLQRRAPTSIKVDRVTDWNIAIPLLSPLITSPTDSESDNLKAAINAFSGSVGEVRKEQPEKPGMVFKKWQHPAAPFCYEPAPMVPFVVCAGNADGKVF</sequence>
<comment type="caution">
    <text evidence="2">The sequence shown here is derived from an EMBL/GenBank/DDBJ whole genome shotgun (WGS) entry which is preliminary data.</text>
</comment>
<dbReference type="InterPro" id="IPR040381">
    <property type="entry name" value="At4g14450-like"/>
</dbReference>
<evidence type="ECO:0000313" key="2">
    <source>
        <dbReference type="EMBL" id="PHT45290.1"/>
    </source>
</evidence>
<evidence type="ECO:0000313" key="3">
    <source>
        <dbReference type="Proteomes" id="UP000224567"/>
    </source>
</evidence>
<dbReference type="Proteomes" id="UP000224567">
    <property type="component" value="Unassembled WGS sequence"/>
</dbReference>
<dbReference type="OrthoDB" id="673645at2759"/>